<comment type="caution">
    <text evidence="8">The sequence shown here is derived from an EMBL/GenBank/DDBJ whole genome shotgun (WGS) entry which is preliminary data.</text>
</comment>
<keyword evidence="9" id="KW-1185">Reference proteome</keyword>
<dbReference type="Gene3D" id="2.102.10.10">
    <property type="entry name" value="Rieske [2Fe-2S] iron-sulphur domain"/>
    <property type="match status" value="1"/>
</dbReference>
<dbReference type="GO" id="GO:0046872">
    <property type="term" value="F:metal ion binding"/>
    <property type="evidence" value="ECO:0007669"/>
    <property type="project" value="UniProtKB-KW"/>
</dbReference>
<dbReference type="GO" id="GO:0042128">
    <property type="term" value="P:nitrate assimilation"/>
    <property type="evidence" value="ECO:0007669"/>
    <property type="project" value="UniProtKB-KW"/>
</dbReference>
<dbReference type="GO" id="GO:0004497">
    <property type="term" value="F:monooxygenase activity"/>
    <property type="evidence" value="ECO:0007669"/>
    <property type="project" value="UniProtKB-ARBA"/>
</dbReference>
<dbReference type="PROSITE" id="PS51296">
    <property type="entry name" value="RIESKE"/>
    <property type="match status" value="1"/>
</dbReference>
<proteinExistence type="predicted"/>
<accession>A0A426UTI8</accession>
<dbReference type="Pfam" id="PF13806">
    <property type="entry name" value="Rieske_2"/>
    <property type="match status" value="1"/>
</dbReference>
<keyword evidence="5" id="KW-0411">Iron-sulfur</keyword>
<dbReference type="InterPro" id="IPR036922">
    <property type="entry name" value="Rieske_2Fe-2S_sf"/>
</dbReference>
<evidence type="ECO:0000256" key="3">
    <source>
        <dbReference type="ARBA" id="ARBA00023002"/>
    </source>
</evidence>
<feature type="domain" description="Rieske" evidence="7">
    <location>
        <begin position="2"/>
        <end position="103"/>
    </location>
</feature>
<evidence type="ECO:0000256" key="2">
    <source>
        <dbReference type="ARBA" id="ARBA00022723"/>
    </source>
</evidence>
<sequence>MEPICAFDRLVPGRGVAALLADGSQVAVFRLLDDSLHAVSNQDPFTGANVISRGLVGDRGGEPVVISPLLKQAFSLKTGVCLDDEAVSLEVYAVEVAAGEIRVGALSEVKASA</sequence>
<dbReference type="GO" id="GO:0016705">
    <property type="term" value="F:oxidoreductase activity, acting on paired donors, with incorporation or reduction of molecular oxygen"/>
    <property type="evidence" value="ECO:0007669"/>
    <property type="project" value="UniProtKB-ARBA"/>
</dbReference>
<evidence type="ECO:0000313" key="8">
    <source>
        <dbReference type="EMBL" id="RRR97324.1"/>
    </source>
</evidence>
<name>A0A426UTI8_9ACTN</name>
<dbReference type="InterPro" id="IPR012748">
    <property type="entry name" value="Rieske-like_NirD"/>
</dbReference>
<dbReference type="RefSeq" id="WP_125249132.1">
    <property type="nucleotide sequence ID" value="NZ_RSEB01000005.1"/>
</dbReference>
<dbReference type="Proteomes" id="UP000277256">
    <property type="component" value="Unassembled WGS sequence"/>
</dbReference>
<gene>
    <name evidence="8" type="primary">nirD</name>
    <name evidence="8" type="ORF">EIW28_18095</name>
</gene>
<dbReference type="PANTHER" id="PTHR40562">
    <property type="match status" value="1"/>
</dbReference>
<dbReference type="PROSITE" id="PS51300">
    <property type="entry name" value="NIRD"/>
    <property type="match status" value="1"/>
</dbReference>
<evidence type="ECO:0000256" key="1">
    <source>
        <dbReference type="ARBA" id="ARBA00022714"/>
    </source>
</evidence>
<dbReference type="InterPro" id="IPR017881">
    <property type="entry name" value="NirD"/>
</dbReference>
<dbReference type="EMBL" id="RSEB01000005">
    <property type="protein sequence ID" value="RRR97324.1"/>
    <property type="molecule type" value="Genomic_DNA"/>
</dbReference>
<keyword evidence="1" id="KW-0001">2Fe-2S</keyword>
<dbReference type="AlphaFoldDB" id="A0A426UTI8"/>
<dbReference type="SUPFAM" id="SSF50022">
    <property type="entry name" value="ISP domain"/>
    <property type="match status" value="1"/>
</dbReference>
<keyword evidence="3" id="KW-0560">Oxidoreductase</keyword>
<dbReference type="CDD" id="cd03529">
    <property type="entry name" value="Rieske_NirD"/>
    <property type="match status" value="1"/>
</dbReference>
<protein>
    <submittedName>
        <fullName evidence="8">Nitrite reductase small subunit NirD</fullName>
    </submittedName>
</protein>
<reference evidence="8 9" key="1">
    <citation type="submission" date="2018-12" db="EMBL/GenBank/DDBJ databases">
        <title>Glycomyces sp. YIM 121974 draft genome.</title>
        <authorList>
            <person name="Li Q."/>
        </authorList>
    </citation>
    <scope>NUCLEOTIDE SEQUENCE [LARGE SCALE GENOMIC DNA]</scope>
    <source>
        <strain evidence="8 9">YIM 121974</strain>
    </source>
</reference>
<evidence type="ECO:0000259" key="7">
    <source>
        <dbReference type="PROSITE" id="PS51296"/>
    </source>
</evidence>
<keyword evidence="2" id="KW-0479">Metal-binding</keyword>
<evidence type="ECO:0000256" key="5">
    <source>
        <dbReference type="ARBA" id="ARBA00023014"/>
    </source>
</evidence>
<dbReference type="NCBIfam" id="TIGR02378">
    <property type="entry name" value="nirD_assim_sml"/>
    <property type="match status" value="1"/>
</dbReference>
<dbReference type="OrthoDB" id="3213360at2"/>
<evidence type="ECO:0000313" key="9">
    <source>
        <dbReference type="Proteomes" id="UP000277256"/>
    </source>
</evidence>
<dbReference type="GO" id="GO:0051537">
    <property type="term" value="F:2 iron, 2 sulfur cluster binding"/>
    <property type="evidence" value="ECO:0007669"/>
    <property type="project" value="UniProtKB-KW"/>
</dbReference>
<evidence type="ECO:0000256" key="6">
    <source>
        <dbReference type="ARBA" id="ARBA00023063"/>
    </source>
</evidence>
<keyword evidence="6" id="KW-0534">Nitrate assimilation</keyword>
<evidence type="ECO:0000256" key="4">
    <source>
        <dbReference type="ARBA" id="ARBA00023004"/>
    </source>
</evidence>
<organism evidence="8 9">
    <name type="scientific">Glycomyces terrestris</name>
    <dbReference type="NCBI Taxonomy" id="2493553"/>
    <lineage>
        <taxon>Bacteria</taxon>
        <taxon>Bacillati</taxon>
        <taxon>Actinomycetota</taxon>
        <taxon>Actinomycetes</taxon>
        <taxon>Glycomycetales</taxon>
        <taxon>Glycomycetaceae</taxon>
        <taxon>Glycomyces</taxon>
    </lineage>
</organism>
<keyword evidence="4" id="KW-0408">Iron</keyword>
<dbReference type="InterPro" id="IPR017941">
    <property type="entry name" value="Rieske_2Fe-2S"/>
</dbReference>
<dbReference type="PANTHER" id="PTHR40562:SF1">
    <property type="entry name" value="NITRITE REDUCTASE (NADH) SMALL SUBUNIT"/>
    <property type="match status" value="1"/>
</dbReference>
<dbReference type="GO" id="GO:0008942">
    <property type="term" value="F:nitrite reductase [NAD(P)H] activity"/>
    <property type="evidence" value="ECO:0007669"/>
    <property type="project" value="InterPro"/>
</dbReference>